<feature type="region of interest" description="Disordered" evidence="1">
    <location>
        <begin position="1"/>
        <end position="343"/>
    </location>
</feature>
<feature type="compositionally biased region" description="Basic and acidic residues" evidence="1">
    <location>
        <begin position="254"/>
        <end position="266"/>
    </location>
</feature>
<feature type="region of interest" description="Disordered" evidence="1">
    <location>
        <begin position="614"/>
        <end position="742"/>
    </location>
</feature>
<dbReference type="OrthoDB" id="3800937at2759"/>
<evidence type="ECO:0000256" key="1">
    <source>
        <dbReference type="SAM" id="MobiDB-lite"/>
    </source>
</evidence>
<feature type="compositionally biased region" description="Basic and acidic residues" evidence="1">
    <location>
        <begin position="127"/>
        <end position="138"/>
    </location>
</feature>
<dbReference type="GeneID" id="63853357"/>
<feature type="compositionally biased region" description="Low complexity" evidence="1">
    <location>
        <begin position="175"/>
        <end position="185"/>
    </location>
</feature>
<feature type="compositionally biased region" description="Basic and acidic residues" evidence="1">
    <location>
        <begin position="186"/>
        <end position="203"/>
    </location>
</feature>
<dbReference type="AlphaFoldDB" id="A0A9P4L694"/>
<evidence type="ECO:0000313" key="3">
    <source>
        <dbReference type="Proteomes" id="UP000800039"/>
    </source>
</evidence>
<feature type="compositionally biased region" description="Basic and acidic residues" evidence="1">
    <location>
        <begin position="701"/>
        <end position="738"/>
    </location>
</feature>
<protein>
    <submittedName>
        <fullName evidence="2">Uncharacterized protein</fullName>
    </submittedName>
</protein>
<comment type="caution">
    <text evidence="2">The sequence shown here is derived from an EMBL/GenBank/DDBJ whole genome shotgun (WGS) entry which is preliminary data.</text>
</comment>
<reference evidence="2" key="1">
    <citation type="submission" date="2020-01" db="EMBL/GenBank/DDBJ databases">
        <authorList>
            <consortium name="DOE Joint Genome Institute"/>
            <person name="Haridas S."/>
            <person name="Albert R."/>
            <person name="Binder M."/>
            <person name="Bloem J."/>
            <person name="Labutti K."/>
            <person name="Salamov A."/>
            <person name="Andreopoulos B."/>
            <person name="Baker S.E."/>
            <person name="Barry K."/>
            <person name="Bills G."/>
            <person name="Bluhm B.H."/>
            <person name="Cannon C."/>
            <person name="Castanera R."/>
            <person name="Culley D.E."/>
            <person name="Daum C."/>
            <person name="Ezra D."/>
            <person name="Gonzalez J.B."/>
            <person name="Henrissat B."/>
            <person name="Kuo A."/>
            <person name="Liang C."/>
            <person name="Lipzen A."/>
            <person name="Lutzoni F."/>
            <person name="Magnuson J."/>
            <person name="Mondo S."/>
            <person name="Nolan M."/>
            <person name="Ohm R."/>
            <person name="Pangilinan J."/>
            <person name="Park H.-J."/>
            <person name="Ramirez L."/>
            <person name="Alfaro M."/>
            <person name="Sun H."/>
            <person name="Tritt A."/>
            <person name="Yoshinaga Y."/>
            <person name="Zwiers L.-H."/>
            <person name="Turgeon B.G."/>
            <person name="Goodwin S.B."/>
            <person name="Spatafora J.W."/>
            <person name="Crous P.W."/>
            <person name="Grigoriev I.V."/>
        </authorList>
    </citation>
    <scope>NUCLEOTIDE SEQUENCE</scope>
    <source>
        <strain evidence="2">CBS 394.84</strain>
    </source>
</reference>
<sequence length="784" mass="87306">MPKSHNLGLKRKPHQQFGAAIHAMAGAQSQAQTPRTEFQVKGRSRATYREPLGRRDGGDTRHADRREHEPLKNRITRNEEPQEVLGSQIPREQNSTTRKRGRLDQAEQQPNKRMRMSPIHESSSALEETRKELVHEATAKAQKAQIGQVPLAKQSEEERRALRAKRFAPRKEQARAAAVYSYASSKEAEKHVTTKESEVDRRPTPMGTPTEPSSKATTASANSKTLKESTKKHTPTATKGDGQEHTSLSSAKRARTEDAGFEEHLNKKPRLAADNNCHTSSQQTSIGPKTKAKAKVKEIPGQNTGKPKSSLHGHANQVLQKPRVVIDDDRKVPEPDPDNKPLDFFDYDEDSVPILYSNFIEHNDMVELSTEPSLHLRQGALALLRRPNWKWTSSDFGREDVPKHESTRIIDDCDLYFRNGKVHVATERGLLLAADYFKLIGVPDTQPIRFNGKRPAWTKPIESKRHYRHVEESCMPSEVEQSQGLLEIISGSTVMVFERVSERFEENDIELAYGMRLDTGAKGWFPYDNTCPIGWGKETAPEPETKGDSDKDIIDWTTFSYARLAAAAAAMVTAAVTQATSLTQTLQSITAQSIPPLVKAPASPVSAPTIAPEISIDGANVGSTTDESSTVMPQQKKDTGAKEGITKTPEEADSTLTKSDDHELKAPCQQMESISTGSMNTPTEEEKFTGNETIDNTNDQEPQRAHDIVDQEPQDGLRHDSHQPEPKEKDEAAEKDESSVWIKPIAEKDTIVEQIMIPSQTPVVSQHWAGYEDEDIVDYSDSEL</sequence>
<feature type="compositionally biased region" description="Basic and acidic residues" evidence="1">
    <location>
        <begin position="47"/>
        <end position="80"/>
    </location>
</feature>
<feature type="compositionally biased region" description="Polar residues" evidence="1">
    <location>
        <begin position="27"/>
        <end position="36"/>
    </location>
</feature>
<keyword evidence="3" id="KW-1185">Reference proteome</keyword>
<feature type="compositionally biased region" description="Polar residues" evidence="1">
    <location>
        <begin position="276"/>
        <end position="287"/>
    </location>
</feature>
<evidence type="ECO:0000313" key="2">
    <source>
        <dbReference type="EMBL" id="KAF1843127.1"/>
    </source>
</evidence>
<dbReference type="Proteomes" id="UP000800039">
    <property type="component" value="Unassembled WGS sequence"/>
</dbReference>
<feature type="compositionally biased region" description="Polar residues" evidence="1">
    <location>
        <begin position="621"/>
        <end position="633"/>
    </location>
</feature>
<feature type="compositionally biased region" description="Basic and acidic residues" evidence="1">
    <location>
        <begin position="324"/>
        <end position="343"/>
    </location>
</feature>
<dbReference type="RefSeq" id="XP_040785690.1">
    <property type="nucleotide sequence ID" value="XM_040936106.1"/>
</dbReference>
<organism evidence="2 3">
    <name type="scientific">Cucurbitaria berberidis CBS 394.84</name>
    <dbReference type="NCBI Taxonomy" id="1168544"/>
    <lineage>
        <taxon>Eukaryota</taxon>
        <taxon>Fungi</taxon>
        <taxon>Dikarya</taxon>
        <taxon>Ascomycota</taxon>
        <taxon>Pezizomycotina</taxon>
        <taxon>Dothideomycetes</taxon>
        <taxon>Pleosporomycetidae</taxon>
        <taxon>Pleosporales</taxon>
        <taxon>Pleosporineae</taxon>
        <taxon>Cucurbitariaceae</taxon>
        <taxon>Cucurbitaria</taxon>
    </lineage>
</organism>
<feature type="compositionally biased region" description="Low complexity" evidence="1">
    <location>
        <begin position="213"/>
        <end position="224"/>
    </location>
</feature>
<accession>A0A9P4L694</accession>
<proteinExistence type="predicted"/>
<dbReference type="EMBL" id="ML976617">
    <property type="protein sequence ID" value="KAF1843127.1"/>
    <property type="molecule type" value="Genomic_DNA"/>
</dbReference>
<feature type="compositionally biased region" description="Polar residues" evidence="1">
    <location>
        <begin position="690"/>
        <end position="700"/>
    </location>
</feature>
<gene>
    <name evidence="2" type="ORF">K460DRAFT_396511</name>
</gene>
<name>A0A9P4L694_9PLEO</name>
<feature type="compositionally biased region" description="Polar residues" evidence="1">
    <location>
        <begin position="670"/>
        <end position="682"/>
    </location>
</feature>
<feature type="compositionally biased region" description="Basic and acidic residues" evidence="1">
    <location>
        <begin position="635"/>
        <end position="650"/>
    </location>
</feature>